<comment type="similarity">
    <text evidence="1">Belongs to the glycosyl hydrolase 32 family.</text>
</comment>
<keyword evidence="7" id="KW-1185">Reference proteome</keyword>
<gene>
    <name evidence="6" type="ORF">QYE76_046822</name>
</gene>
<keyword evidence="2" id="KW-0378">Hydrolase</keyword>
<evidence type="ECO:0000256" key="3">
    <source>
        <dbReference type="ARBA" id="ARBA00023180"/>
    </source>
</evidence>
<dbReference type="InterPro" id="IPR013148">
    <property type="entry name" value="Glyco_hydro_32_N"/>
</dbReference>
<dbReference type="InterPro" id="IPR023296">
    <property type="entry name" value="Glyco_hydro_beta-prop_sf"/>
</dbReference>
<dbReference type="AlphaFoldDB" id="A0AAD8TMQ9"/>
<evidence type="ECO:0000313" key="6">
    <source>
        <dbReference type="EMBL" id="KAK1685974.1"/>
    </source>
</evidence>
<evidence type="ECO:0000259" key="5">
    <source>
        <dbReference type="Pfam" id="PF00251"/>
    </source>
</evidence>
<evidence type="ECO:0000313" key="7">
    <source>
        <dbReference type="Proteomes" id="UP001231189"/>
    </source>
</evidence>
<name>A0AAD8TMQ9_LOLMU</name>
<dbReference type="SUPFAM" id="SSF75005">
    <property type="entry name" value="Arabinanase/levansucrase/invertase"/>
    <property type="match status" value="1"/>
</dbReference>
<proteinExistence type="inferred from homology"/>
<dbReference type="InterPro" id="IPR050551">
    <property type="entry name" value="Fructan_Metab_Enzymes"/>
</dbReference>
<dbReference type="PANTHER" id="PTHR31953">
    <property type="entry name" value="BETA-FRUCTOFURANOSIDASE, INSOLUBLE ISOENZYME CWINV1-RELATED"/>
    <property type="match status" value="1"/>
</dbReference>
<evidence type="ECO:0000256" key="1">
    <source>
        <dbReference type="ARBA" id="ARBA00009902"/>
    </source>
</evidence>
<dbReference type="Gene3D" id="2.115.10.20">
    <property type="entry name" value="Glycosyl hydrolase domain, family 43"/>
    <property type="match status" value="1"/>
</dbReference>
<sequence length="299" mass="33258">MYHKGVYHLFYQYNPLGATWGNGTLSWGHSVSGDLVNWAALDNALDPTAHFDINGCYSGSATTLPDGTPVMLYTGVNATLVQVQNVAFPKNASDPLLREWVKPSYNPVIPLPGDVLGRRFRDPSTAWLGRDGLWRVAVSAGFKDGTGSTLVYRSKDFRQWERNAEPLYSSGDAGMVECPDLFPVADPSVQKGLDFASRNDAAWHVLKLSVMATQQDYYVVGLYDDAADTFTFAGDNDCRTWQRFDYGHVYASKSFYDAGKKRRVLWSWANESDPEPDYVARGWAGVQTVPRKIWLASDG</sequence>
<dbReference type="InterPro" id="IPR001362">
    <property type="entry name" value="Glyco_hydro_32"/>
</dbReference>
<dbReference type="GO" id="GO:0005975">
    <property type="term" value="P:carbohydrate metabolic process"/>
    <property type="evidence" value="ECO:0007669"/>
    <property type="project" value="InterPro"/>
</dbReference>
<dbReference type="CDD" id="cd18624">
    <property type="entry name" value="GH32_Fruct1-like"/>
    <property type="match status" value="1"/>
</dbReference>
<evidence type="ECO:0000256" key="2">
    <source>
        <dbReference type="ARBA" id="ARBA00022801"/>
    </source>
</evidence>
<dbReference type="EMBL" id="JAUUTY010000002">
    <property type="protein sequence ID" value="KAK1685974.1"/>
    <property type="molecule type" value="Genomic_DNA"/>
</dbReference>
<protein>
    <recommendedName>
        <fullName evidence="5">Glycosyl hydrolase family 32 N-terminal domain-containing protein</fullName>
    </recommendedName>
</protein>
<accession>A0AAD8TMQ9</accession>
<feature type="domain" description="Glycosyl hydrolase family 32 N-terminal" evidence="5">
    <location>
        <begin position="1"/>
        <end position="297"/>
    </location>
</feature>
<dbReference type="Proteomes" id="UP001231189">
    <property type="component" value="Unassembled WGS sequence"/>
</dbReference>
<reference evidence="6" key="1">
    <citation type="submission" date="2023-07" db="EMBL/GenBank/DDBJ databases">
        <title>A chromosome-level genome assembly of Lolium multiflorum.</title>
        <authorList>
            <person name="Chen Y."/>
            <person name="Copetti D."/>
            <person name="Kolliker R."/>
            <person name="Studer B."/>
        </authorList>
    </citation>
    <scope>NUCLEOTIDE SEQUENCE</scope>
    <source>
        <strain evidence="6">02402/16</strain>
        <tissue evidence="6">Leaf</tissue>
    </source>
</reference>
<evidence type="ECO:0000256" key="4">
    <source>
        <dbReference type="ARBA" id="ARBA00023295"/>
    </source>
</evidence>
<dbReference type="SMART" id="SM00640">
    <property type="entry name" value="Glyco_32"/>
    <property type="match status" value="1"/>
</dbReference>
<keyword evidence="3" id="KW-0325">Glycoprotein</keyword>
<keyword evidence="4" id="KW-0326">Glycosidase</keyword>
<comment type="caution">
    <text evidence="6">The sequence shown here is derived from an EMBL/GenBank/DDBJ whole genome shotgun (WGS) entry which is preliminary data.</text>
</comment>
<dbReference type="Pfam" id="PF00251">
    <property type="entry name" value="Glyco_hydro_32N"/>
    <property type="match status" value="1"/>
</dbReference>
<organism evidence="6 7">
    <name type="scientific">Lolium multiflorum</name>
    <name type="common">Italian ryegrass</name>
    <name type="synonym">Lolium perenne subsp. multiflorum</name>
    <dbReference type="NCBI Taxonomy" id="4521"/>
    <lineage>
        <taxon>Eukaryota</taxon>
        <taxon>Viridiplantae</taxon>
        <taxon>Streptophyta</taxon>
        <taxon>Embryophyta</taxon>
        <taxon>Tracheophyta</taxon>
        <taxon>Spermatophyta</taxon>
        <taxon>Magnoliopsida</taxon>
        <taxon>Liliopsida</taxon>
        <taxon>Poales</taxon>
        <taxon>Poaceae</taxon>
        <taxon>BOP clade</taxon>
        <taxon>Pooideae</taxon>
        <taxon>Poodae</taxon>
        <taxon>Poeae</taxon>
        <taxon>Poeae Chloroplast Group 2 (Poeae type)</taxon>
        <taxon>Loliodinae</taxon>
        <taxon>Loliinae</taxon>
        <taxon>Lolium</taxon>
    </lineage>
</organism>
<dbReference type="GO" id="GO:0004553">
    <property type="term" value="F:hydrolase activity, hydrolyzing O-glycosyl compounds"/>
    <property type="evidence" value="ECO:0007669"/>
    <property type="project" value="InterPro"/>
</dbReference>